<dbReference type="EMBL" id="JAACJL010000058">
    <property type="protein sequence ID" value="KAF4610609.1"/>
    <property type="molecule type" value="Genomic_DNA"/>
</dbReference>
<dbReference type="Pfam" id="PF20415">
    <property type="entry name" value="DUF6699"/>
    <property type="match status" value="1"/>
</dbReference>
<keyword evidence="3" id="KW-1185">Reference proteome</keyword>
<sequence>MSMLHTIYDHHSGYYRSVDPDSDLSKPWENTPFSQAEPCLSPLRPVFNIPIATGEKPLDLGSSPSSSSSATVVSPVITVYRVQDLPPPSLLKRILRFLKLSKESVKAVREEVPILYDKDPTPYDPLKDKVKLHEWKEYGYWARPFVNNVVVQNIPEDGQPPIPISTPELRERIASLRHPVTDATFPQNWVPGVIHRALPPKPTRWKDPVPGEPLPFPWEVQINPILQHHLWGPAPMQWWIFDRPIYASQGRTAEGIVFNYADFAQPATYPFLTHMHFNAVAGDTAPRYPWPFTVVNLKGITVIDVLVTIYEEFQVEVDIDERRSWSRLKQMAADRTLKLRMELGSTEEVPYTDVMRRCDALGCIMSFRGIEPTVDGGGWMISFGTH</sequence>
<evidence type="ECO:0000259" key="1">
    <source>
        <dbReference type="Pfam" id="PF20415"/>
    </source>
</evidence>
<dbReference type="Proteomes" id="UP000521872">
    <property type="component" value="Unassembled WGS sequence"/>
</dbReference>
<accession>A0A8H4QGD1</accession>
<evidence type="ECO:0000313" key="2">
    <source>
        <dbReference type="EMBL" id="KAF4610609.1"/>
    </source>
</evidence>
<dbReference type="InterPro" id="IPR046522">
    <property type="entry name" value="DUF6699"/>
</dbReference>
<gene>
    <name evidence="2" type="ORF">D9613_006487</name>
</gene>
<evidence type="ECO:0000313" key="3">
    <source>
        <dbReference type="Proteomes" id="UP000521872"/>
    </source>
</evidence>
<dbReference type="AlphaFoldDB" id="A0A8H4QGD1"/>
<organism evidence="2 3">
    <name type="scientific">Agrocybe pediades</name>
    <dbReference type="NCBI Taxonomy" id="84607"/>
    <lineage>
        <taxon>Eukaryota</taxon>
        <taxon>Fungi</taxon>
        <taxon>Dikarya</taxon>
        <taxon>Basidiomycota</taxon>
        <taxon>Agaricomycotina</taxon>
        <taxon>Agaricomycetes</taxon>
        <taxon>Agaricomycetidae</taxon>
        <taxon>Agaricales</taxon>
        <taxon>Agaricineae</taxon>
        <taxon>Strophariaceae</taxon>
        <taxon>Agrocybe</taxon>
    </lineage>
</organism>
<protein>
    <recommendedName>
        <fullName evidence="1">DUF6699 domain-containing protein</fullName>
    </recommendedName>
</protein>
<feature type="domain" description="DUF6699" evidence="1">
    <location>
        <begin position="256"/>
        <end position="375"/>
    </location>
</feature>
<proteinExistence type="predicted"/>
<comment type="caution">
    <text evidence="2">The sequence shown here is derived from an EMBL/GenBank/DDBJ whole genome shotgun (WGS) entry which is preliminary data.</text>
</comment>
<reference evidence="2 3" key="1">
    <citation type="submission" date="2019-12" db="EMBL/GenBank/DDBJ databases">
        <authorList>
            <person name="Floudas D."/>
            <person name="Bentzer J."/>
            <person name="Ahren D."/>
            <person name="Johansson T."/>
            <person name="Persson P."/>
            <person name="Tunlid A."/>
        </authorList>
    </citation>
    <scope>NUCLEOTIDE SEQUENCE [LARGE SCALE GENOMIC DNA]</scope>
    <source>
        <strain evidence="2 3">CBS 102.39</strain>
    </source>
</reference>
<name>A0A8H4QGD1_9AGAR</name>